<name>A0A2P5W8D8_GOSBA</name>
<evidence type="ECO:0000313" key="2">
    <source>
        <dbReference type="Proteomes" id="UP000239757"/>
    </source>
</evidence>
<proteinExistence type="predicted"/>
<gene>
    <name evidence="1" type="ORF">GOBAR_AA33341</name>
</gene>
<reference evidence="1 2" key="1">
    <citation type="submission" date="2015-01" db="EMBL/GenBank/DDBJ databases">
        <title>Genome of allotetraploid Gossypium barbadense reveals genomic plasticity and fiber elongation in cotton evolution.</title>
        <authorList>
            <person name="Chen X."/>
            <person name="Liu X."/>
            <person name="Zhao B."/>
            <person name="Zheng H."/>
            <person name="Hu Y."/>
            <person name="Lu G."/>
            <person name="Yang C."/>
            <person name="Chen J."/>
            <person name="Shan C."/>
            <person name="Zhang L."/>
            <person name="Zhou Y."/>
            <person name="Wang L."/>
            <person name="Guo W."/>
            <person name="Bai Y."/>
            <person name="Ruan J."/>
            <person name="Shangguan X."/>
            <person name="Mao Y."/>
            <person name="Jiang J."/>
            <person name="Zhu Y."/>
            <person name="Lei J."/>
            <person name="Kang H."/>
            <person name="Chen S."/>
            <person name="He X."/>
            <person name="Wang R."/>
            <person name="Wang Y."/>
            <person name="Chen J."/>
            <person name="Wang L."/>
            <person name="Yu S."/>
            <person name="Wang B."/>
            <person name="Wei J."/>
            <person name="Song S."/>
            <person name="Lu X."/>
            <person name="Gao Z."/>
            <person name="Gu W."/>
            <person name="Deng X."/>
            <person name="Ma D."/>
            <person name="Wang S."/>
            <person name="Liang W."/>
            <person name="Fang L."/>
            <person name="Cai C."/>
            <person name="Zhu X."/>
            <person name="Zhou B."/>
            <person name="Zhang Y."/>
            <person name="Chen Z."/>
            <person name="Xu S."/>
            <person name="Zhu R."/>
            <person name="Wang S."/>
            <person name="Zhang T."/>
            <person name="Zhao G."/>
        </authorList>
    </citation>
    <scope>NUCLEOTIDE SEQUENCE [LARGE SCALE GENOMIC DNA]</scope>
    <source>
        <strain evidence="2">cv. Xinhai21</strain>
        <tissue evidence="1">Leaf</tissue>
    </source>
</reference>
<organism evidence="1 2">
    <name type="scientific">Gossypium barbadense</name>
    <name type="common">Sea Island cotton</name>
    <name type="synonym">Hibiscus barbadensis</name>
    <dbReference type="NCBI Taxonomy" id="3634"/>
    <lineage>
        <taxon>Eukaryota</taxon>
        <taxon>Viridiplantae</taxon>
        <taxon>Streptophyta</taxon>
        <taxon>Embryophyta</taxon>
        <taxon>Tracheophyta</taxon>
        <taxon>Spermatophyta</taxon>
        <taxon>Magnoliopsida</taxon>
        <taxon>eudicotyledons</taxon>
        <taxon>Gunneridae</taxon>
        <taxon>Pentapetalae</taxon>
        <taxon>rosids</taxon>
        <taxon>malvids</taxon>
        <taxon>Malvales</taxon>
        <taxon>Malvaceae</taxon>
        <taxon>Malvoideae</taxon>
        <taxon>Gossypium</taxon>
    </lineage>
</organism>
<accession>A0A2P5W8D8</accession>
<dbReference type="Proteomes" id="UP000239757">
    <property type="component" value="Unassembled WGS sequence"/>
</dbReference>
<sequence>MEGMVCDARGEGDGGDGLQCTGRFGGKLADLGNLGISEFREIGIQNRGKQEENVSCTQLHTKPLFIYPFEI</sequence>
<dbReference type="EMBL" id="KZ668614">
    <property type="protein sequence ID" value="PPR87349.1"/>
    <property type="molecule type" value="Genomic_DNA"/>
</dbReference>
<protein>
    <submittedName>
        <fullName evidence="1">Uncharacterized protein</fullName>
    </submittedName>
</protein>
<dbReference type="AlphaFoldDB" id="A0A2P5W8D8"/>
<evidence type="ECO:0000313" key="1">
    <source>
        <dbReference type="EMBL" id="PPR87349.1"/>
    </source>
</evidence>